<name>A0A4T4CKS8_ECOLX</name>
<reference evidence="2" key="1">
    <citation type="journal article" date="2018" name="Genome Biol.">
        <title>SKESA: strategic k-mer extension for scrupulous assemblies.</title>
        <authorList>
            <person name="Souvorov A."/>
            <person name="Agarwala R."/>
            <person name="Lipman D.J."/>
        </authorList>
    </citation>
    <scope>NUCLEOTIDE SEQUENCE</scope>
    <source>
        <strain evidence="2">Escherichia coli</strain>
    </source>
</reference>
<accession>A0A4T4CKS8</accession>
<evidence type="ECO:0000313" key="1">
    <source>
        <dbReference type="EMBL" id="EFC3527097.1"/>
    </source>
</evidence>
<gene>
    <name evidence="1" type="ORF">CTR35_004342</name>
    <name evidence="2" type="ORF">J0541_001918</name>
</gene>
<dbReference type="Proteomes" id="UP000870292">
    <property type="component" value="Unassembled WGS sequence"/>
</dbReference>
<sequence>MHGNSEMQKINQTSAMPEKTDVHWSGRFSVAPMLDRMYHF</sequence>
<dbReference type="AlphaFoldDB" id="A0A4T4CKS8"/>
<comment type="caution">
    <text evidence="1">The sequence shown here is derived from an EMBL/GenBank/DDBJ whole genome shotgun (WGS) entry which is preliminary data.</text>
</comment>
<dbReference type="Proteomes" id="UP000538406">
    <property type="component" value="Unassembled WGS sequence"/>
</dbReference>
<dbReference type="EMBL" id="AASHPR010000059">
    <property type="protein sequence ID" value="EFC3527097.1"/>
    <property type="molecule type" value="Genomic_DNA"/>
</dbReference>
<dbReference type="EMBL" id="DADUEU010000009">
    <property type="protein sequence ID" value="HBB1573018.1"/>
    <property type="molecule type" value="Genomic_DNA"/>
</dbReference>
<protein>
    <submittedName>
        <fullName evidence="1">tRNA-dihydrouridine synthase</fullName>
    </submittedName>
</protein>
<proteinExistence type="predicted"/>
<reference evidence="1 3" key="2">
    <citation type="submission" date="2018-08" db="EMBL/GenBank/DDBJ databases">
        <authorList>
            <consortium name="NARMS: The National Antimicrobial Resistance Monitoring System"/>
        </authorList>
    </citation>
    <scope>NUCLEOTIDE SEQUENCE [LARGE SCALE GENOMIC DNA]</scope>
    <source>
        <strain evidence="1 3">FSIS11705178</strain>
    </source>
</reference>
<reference evidence="2" key="3">
    <citation type="submission" date="2021-03" db="EMBL/GenBank/DDBJ databases">
        <authorList>
            <consortium name="NCBI Pathogen Detection Project"/>
        </authorList>
    </citation>
    <scope>NUCLEOTIDE SEQUENCE</scope>
    <source>
        <strain evidence="2">Escherichia coli</strain>
    </source>
</reference>
<evidence type="ECO:0000313" key="2">
    <source>
        <dbReference type="EMBL" id="HBB1573018.1"/>
    </source>
</evidence>
<organism evidence="1 3">
    <name type="scientific">Escherichia coli</name>
    <dbReference type="NCBI Taxonomy" id="562"/>
    <lineage>
        <taxon>Bacteria</taxon>
        <taxon>Pseudomonadati</taxon>
        <taxon>Pseudomonadota</taxon>
        <taxon>Gammaproteobacteria</taxon>
        <taxon>Enterobacterales</taxon>
        <taxon>Enterobacteriaceae</taxon>
        <taxon>Escherichia</taxon>
    </lineage>
</organism>
<evidence type="ECO:0000313" key="3">
    <source>
        <dbReference type="Proteomes" id="UP000538406"/>
    </source>
</evidence>